<keyword evidence="3 5" id="KW-0238">DNA-binding</keyword>
<gene>
    <name evidence="7" type="ORF">ACFQLX_20985</name>
</gene>
<protein>
    <submittedName>
        <fullName evidence="7">TetR/AcrR family transcriptional regulator</fullName>
    </submittedName>
</protein>
<dbReference type="Proteomes" id="UP001596413">
    <property type="component" value="Unassembled WGS sequence"/>
</dbReference>
<keyword evidence="4" id="KW-0804">Transcription</keyword>
<dbReference type="SUPFAM" id="SSF46689">
    <property type="entry name" value="Homeodomain-like"/>
    <property type="match status" value="1"/>
</dbReference>
<dbReference type="PROSITE" id="PS50977">
    <property type="entry name" value="HTH_TETR_2"/>
    <property type="match status" value="1"/>
</dbReference>
<reference evidence="8" key="1">
    <citation type="journal article" date="2019" name="Int. J. Syst. Evol. Microbiol.">
        <title>The Global Catalogue of Microorganisms (GCM) 10K type strain sequencing project: providing services to taxonomists for standard genome sequencing and annotation.</title>
        <authorList>
            <consortium name="The Broad Institute Genomics Platform"/>
            <consortium name="The Broad Institute Genome Sequencing Center for Infectious Disease"/>
            <person name="Wu L."/>
            <person name="Ma J."/>
        </authorList>
    </citation>
    <scope>NUCLEOTIDE SEQUENCE [LARGE SCALE GENOMIC DNA]</scope>
    <source>
        <strain evidence="8">CGMCC 1.13681</strain>
    </source>
</reference>
<dbReference type="InterPro" id="IPR050109">
    <property type="entry name" value="HTH-type_TetR-like_transc_reg"/>
</dbReference>
<dbReference type="Pfam" id="PF13977">
    <property type="entry name" value="TetR_C_6"/>
    <property type="match status" value="1"/>
</dbReference>
<organism evidence="7 8">
    <name type="scientific">Streptomyces polyrhachis</name>
    <dbReference type="NCBI Taxonomy" id="1282885"/>
    <lineage>
        <taxon>Bacteria</taxon>
        <taxon>Bacillati</taxon>
        <taxon>Actinomycetota</taxon>
        <taxon>Actinomycetes</taxon>
        <taxon>Kitasatosporales</taxon>
        <taxon>Streptomycetaceae</taxon>
        <taxon>Streptomyces</taxon>
    </lineage>
</organism>
<proteinExistence type="predicted"/>
<evidence type="ECO:0000256" key="1">
    <source>
        <dbReference type="ARBA" id="ARBA00022491"/>
    </source>
</evidence>
<dbReference type="InterPro" id="IPR036271">
    <property type="entry name" value="Tet_transcr_reg_TetR-rel_C_sf"/>
</dbReference>
<feature type="DNA-binding region" description="H-T-H motif" evidence="5">
    <location>
        <begin position="33"/>
        <end position="52"/>
    </location>
</feature>
<dbReference type="PANTHER" id="PTHR30055">
    <property type="entry name" value="HTH-TYPE TRANSCRIPTIONAL REGULATOR RUTR"/>
    <property type="match status" value="1"/>
</dbReference>
<dbReference type="EMBL" id="JBHSZO010000037">
    <property type="protein sequence ID" value="MFC7220614.1"/>
    <property type="molecule type" value="Genomic_DNA"/>
</dbReference>
<evidence type="ECO:0000256" key="4">
    <source>
        <dbReference type="ARBA" id="ARBA00023163"/>
    </source>
</evidence>
<evidence type="ECO:0000256" key="3">
    <source>
        <dbReference type="ARBA" id="ARBA00023125"/>
    </source>
</evidence>
<evidence type="ECO:0000256" key="2">
    <source>
        <dbReference type="ARBA" id="ARBA00023015"/>
    </source>
</evidence>
<evidence type="ECO:0000313" key="8">
    <source>
        <dbReference type="Proteomes" id="UP001596413"/>
    </source>
</evidence>
<sequence length="224" mass="23915">MARVSQQHLDARRRQILDGARRAFTRGGFHATSMQDILKESGLSAGAVYRYFPGKNEIIAAVAEEAFERLRGAFEDAVHEAPLRPLEDVLASVLAAALHEEGSCGADGAGGTGGCADPLDGRTFPQLILQVWGECIRDEPLRRAMTSGYGRMREAWAGLIAAYQSAGVLPPDIPAVAVARTLMAACQGFLVQQAVFGDVTSDLLRDGLRALLTAPVPQSGARDR</sequence>
<evidence type="ECO:0000259" key="6">
    <source>
        <dbReference type="PROSITE" id="PS50977"/>
    </source>
</evidence>
<dbReference type="Gene3D" id="1.10.357.10">
    <property type="entry name" value="Tetracycline Repressor, domain 2"/>
    <property type="match status" value="2"/>
</dbReference>
<keyword evidence="2" id="KW-0805">Transcription regulation</keyword>
<dbReference type="InterPro" id="IPR001647">
    <property type="entry name" value="HTH_TetR"/>
</dbReference>
<dbReference type="InterPro" id="IPR009057">
    <property type="entry name" value="Homeodomain-like_sf"/>
</dbReference>
<dbReference type="InterPro" id="IPR039538">
    <property type="entry name" value="BetI_C"/>
</dbReference>
<accession>A0ABW2GIN8</accession>
<name>A0ABW2GIN8_9ACTN</name>
<keyword evidence="8" id="KW-1185">Reference proteome</keyword>
<dbReference type="Pfam" id="PF00440">
    <property type="entry name" value="TetR_N"/>
    <property type="match status" value="1"/>
</dbReference>
<dbReference type="PROSITE" id="PS01081">
    <property type="entry name" value="HTH_TETR_1"/>
    <property type="match status" value="1"/>
</dbReference>
<dbReference type="InterPro" id="IPR023772">
    <property type="entry name" value="DNA-bd_HTH_TetR-type_CS"/>
</dbReference>
<dbReference type="SUPFAM" id="SSF48498">
    <property type="entry name" value="Tetracyclin repressor-like, C-terminal domain"/>
    <property type="match status" value="1"/>
</dbReference>
<dbReference type="PANTHER" id="PTHR30055:SF229">
    <property type="entry name" value="HTH-TYPE TRANSCRIPTIONAL REPRESSOR RV1474C"/>
    <property type="match status" value="1"/>
</dbReference>
<dbReference type="RefSeq" id="WP_386417403.1">
    <property type="nucleotide sequence ID" value="NZ_JBHSZO010000037.1"/>
</dbReference>
<feature type="domain" description="HTH tetR-type" evidence="6">
    <location>
        <begin position="10"/>
        <end position="70"/>
    </location>
</feature>
<dbReference type="PRINTS" id="PR00455">
    <property type="entry name" value="HTHTETR"/>
</dbReference>
<comment type="caution">
    <text evidence="7">The sequence shown here is derived from an EMBL/GenBank/DDBJ whole genome shotgun (WGS) entry which is preliminary data.</text>
</comment>
<keyword evidence="1" id="KW-0678">Repressor</keyword>
<evidence type="ECO:0000313" key="7">
    <source>
        <dbReference type="EMBL" id="MFC7220614.1"/>
    </source>
</evidence>
<evidence type="ECO:0000256" key="5">
    <source>
        <dbReference type="PROSITE-ProRule" id="PRU00335"/>
    </source>
</evidence>